<dbReference type="Proteomes" id="UP000270094">
    <property type="component" value="Unassembled WGS sequence"/>
</dbReference>
<evidence type="ECO:0000313" key="2">
    <source>
        <dbReference type="EMBL" id="VDM71194.1"/>
    </source>
</evidence>
<name>A0A3P7IZR5_STRVU</name>
<organism evidence="2 3">
    <name type="scientific">Strongylus vulgaris</name>
    <name type="common">Blood worm</name>
    <dbReference type="NCBI Taxonomy" id="40348"/>
    <lineage>
        <taxon>Eukaryota</taxon>
        <taxon>Metazoa</taxon>
        <taxon>Ecdysozoa</taxon>
        <taxon>Nematoda</taxon>
        <taxon>Chromadorea</taxon>
        <taxon>Rhabditida</taxon>
        <taxon>Rhabditina</taxon>
        <taxon>Rhabditomorpha</taxon>
        <taxon>Strongyloidea</taxon>
        <taxon>Strongylidae</taxon>
        <taxon>Strongylus</taxon>
    </lineage>
</organism>
<evidence type="ECO:0000256" key="1">
    <source>
        <dbReference type="SAM" id="MobiDB-lite"/>
    </source>
</evidence>
<sequence length="125" mass="13927">MFDLTLFIVEGELHPNSGCIALVWIGSCFIRCDKAGSGEMRFRERICVPIVERERRECTGCRDGQGGQSEGDRCRHSVGCRPTRGRARSAQNRLSVEQHGAKFGSRRVTPRNSTKSSRSTLSIVL</sequence>
<dbReference type="EMBL" id="UYYB01019252">
    <property type="protein sequence ID" value="VDM71194.1"/>
    <property type="molecule type" value="Genomic_DNA"/>
</dbReference>
<feature type="compositionally biased region" description="Polar residues" evidence="1">
    <location>
        <begin position="110"/>
        <end position="125"/>
    </location>
</feature>
<accession>A0A3P7IZR5</accession>
<reference evidence="2 3" key="1">
    <citation type="submission" date="2018-11" db="EMBL/GenBank/DDBJ databases">
        <authorList>
            <consortium name="Pathogen Informatics"/>
        </authorList>
    </citation>
    <scope>NUCLEOTIDE SEQUENCE [LARGE SCALE GENOMIC DNA]</scope>
</reference>
<protein>
    <submittedName>
        <fullName evidence="2">Uncharacterized protein</fullName>
    </submittedName>
</protein>
<dbReference type="AlphaFoldDB" id="A0A3P7IZR5"/>
<gene>
    <name evidence="2" type="ORF">SVUK_LOCUS6192</name>
</gene>
<evidence type="ECO:0000313" key="3">
    <source>
        <dbReference type="Proteomes" id="UP000270094"/>
    </source>
</evidence>
<proteinExistence type="predicted"/>
<keyword evidence="3" id="KW-1185">Reference proteome</keyword>
<feature type="region of interest" description="Disordered" evidence="1">
    <location>
        <begin position="59"/>
        <end position="125"/>
    </location>
</feature>